<comment type="caution">
    <text evidence="1">The sequence shown here is derived from an EMBL/GenBank/DDBJ whole genome shotgun (WGS) entry which is preliminary data.</text>
</comment>
<dbReference type="EMBL" id="JAPMOS010000009">
    <property type="protein sequence ID" value="KAJ4461159.1"/>
    <property type="molecule type" value="Genomic_DNA"/>
</dbReference>
<protein>
    <submittedName>
        <fullName evidence="1">Uncharacterized protein</fullName>
    </submittedName>
</protein>
<accession>A0ABQ8UPR2</accession>
<reference evidence="1" key="1">
    <citation type="journal article" date="2022" name="bioRxiv">
        <title>Genomics of Preaxostyla Flagellates Illuminates Evolutionary Transitions and the Path Towards Mitochondrial Loss.</title>
        <authorList>
            <person name="Novak L.V.F."/>
            <person name="Treitli S.C."/>
            <person name="Pyrih J."/>
            <person name="Halakuc P."/>
            <person name="Pipaliya S.V."/>
            <person name="Vacek V."/>
            <person name="Brzon O."/>
            <person name="Soukal P."/>
            <person name="Eme L."/>
            <person name="Dacks J.B."/>
            <person name="Karnkowska A."/>
            <person name="Elias M."/>
            <person name="Hampl V."/>
        </authorList>
    </citation>
    <scope>NUCLEOTIDE SEQUENCE</scope>
    <source>
        <strain evidence="1">RCP-MX</strain>
    </source>
</reference>
<evidence type="ECO:0000313" key="2">
    <source>
        <dbReference type="Proteomes" id="UP001141327"/>
    </source>
</evidence>
<proteinExistence type="predicted"/>
<gene>
    <name evidence="1" type="ORF">PAPYR_2622</name>
</gene>
<keyword evidence="2" id="KW-1185">Reference proteome</keyword>
<dbReference type="Proteomes" id="UP001141327">
    <property type="component" value="Unassembled WGS sequence"/>
</dbReference>
<evidence type="ECO:0000313" key="1">
    <source>
        <dbReference type="EMBL" id="KAJ4461159.1"/>
    </source>
</evidence>
<name>A0ABQ8UPR2_9EUKA</name>
<organism evidence="1 2">
    <name type="scientific">Paratrimastix pyriformis</name>
    <dbReference type="NCBI Taxonomy" id="342808"/>
    <lineage>
        <taxon>Eukaryota</taxon>
        <taxon>Metamonada</taxon>
        <taxon>Preaxostyla</taxon>
        <taxon>Paratrimastigidae</taxon>
        <taxon>Paratrimastix</taxon>
    </lineage>
</organism>
<sequence length="72" mass="7968">MARRFKRLITSTTPGIAHSSGSWSRFHRGPAAHFLGIPRSHAFVDPRDLVSTIPTVPPLCLWVLLEMSGKCV</sequence>